<feature type="active site" description="Proton donor/acceptor" evidence="5">
    <location>
        <position position="501"/>
    </location>
</feature>
<evidence type="ECO:0000256" key="4">
    <source>
        <dbReference type="PIRNR" id="PIRNR015894"/>
    </source>
</evidence>
<dbReference type="PANTHER" id="PTHR10738:SF0">
    <property type="entry name" value="PROTEIN ARGININE N-METHYLTRANSFERASE 5"/>
    <property type="match status" value="1"/>
</dbReference>
<dbReference type="GO" id="GO:0032259">
    <property type="term" value="P:methylation"/>
    <property type="evidence" value="ECO:0007669"/>
    <property type="project" value="UniProtKB-KW"/>
</dbReference>
<dbReference type="AlphaFoldDB" id="A0A4U7APK7"/>
<feature type="binding site" evidence="6">
    <location>
        <position position="375"/>
    </location>
    <ligand>
        <name>S-adenosyl-L-methionine</name>
        <dbReference type="ChEBI" id="CHEBI:59789"/>
    </ligand>
</feature>
<evidence type="ECO:0000313" key="12">
    <source>
        <dbReference type="Proteomes" id="UP000308133"/>
    </source>
</evidence>
<comment type="similarity">
    <text evidence="4">Belongs to the class I-like SAM-binding methyltransferase superfamily.</text>
</comment>
<feature type="active site" description="Proton donor/acceptor" evidence="5">
    <location>
        <position position="492"/>
    </location>
</feature>
<dbReference type="Gene3D" id="3.40.50.150">
    <property type="entry name" value="Vaccinia Virus protein VP39"/>
    <property type="match status" value="1"/>
</dbReference>
<dbReference type="GO" id="GO:0016274">
    <property type="term" value="F:protein-arginine N-methyltransferase activity"/>
    <property type="evidence" value="ECO:0007669"/>
    <property type="project" value="InterPro"/>
</dbReference>
<evidence type="ECO:0000259" key="9">
    <source>
        <dbReference type="Pfam" id="PF17285"/>
    </source>
</evidence>
<feature type="domain" description="PRMT5 arginine-N-methyltransferase" evidence="8">
    <location>
        <begin position="350"/>
        <end position="522"/>
    </location>
</feature>
<keyword evidence="2 4" id="KW-0808">Transferase</keyword>
<feature type="domain" description="PRMT5 oligomerisation" evidence="10">
    <location>
        <begin position="525"/>
        <end position="751"/>
    </location>
</feature>
<feature type="site" description="Critical for specifying symmetric addition of methyl groups" evidence="7">
    <location>
        <position position="378"/>
    </location>
</feature>
<evidence type="ECO:0000256" key="3">
    <source>
        <dbReference type="ARBA" id="ARBA00022691"/>
    </source>
</evidence>
<feature type="binding site" evidence="6">
    <location>
        <begin position="469"/>
        <end position="470"/>
    </location>
    <ligand>
        <name>S-adenosyl-L-methionine</name>
        <dbReference type="ChEBI" id="CHEBI:59789"/>
    </ligand>
</feature>
<dbReference type="InterPro" id="IPR035247">
    <property type="entry name" value="PRMT5_TIM"/>
</dbReference>
<comment type="caution">
    <text evidence="11">The sequence shown here is derived from an EMBL/GenBank/DDBJ whole genome shotgun (WGS) entry which is preliminary data.</text>
</comment>
<evidence type="ECO:0000256" key="1">
    <source>
        <dbReference type="ARBA" id="ARBA00022603"/>
    </source>
</evidence>
<dbReference type="InterPro" id="IPR035075">
    <property type="entry name" value="PRMT5"/>
</dbReference>
<gene>
    <name evidence="11" type="ORF">C1H76_8057</name>
</gene>
<sequence>MDSSEAPMLPQPVFYIGHHDTNRENVVSGELMDQARIIGYDMITTPITNTAFRDHVQKLCSEHQAAGDSRLPMPIVTSLGPEYTSLGPSDATPSMIATVSPWADVSSSDPVVAHLSRQVVSIEVAYAAFCGISNVILPPLFRAGTTPDAVAVSRYADVVSQSLSLGPYLQILAPFPMDDQKLPKEETVTFKLQSSAKHATEQSSEQPGSDPFSTWDAWNHVRIVCNYAAKLALVLTIPRLLPSDHLQSRWYSEPLRILTLPASSFAANPNGHPVLSKAHQAMLTKYMRLQMPPWLLLSGSSELPQPDYSTSEPTPAEAAQLPVHPPAQASRLAYLRYVQRTQPPLPPLARFAQGYQDFLQSPLQPLTDNLESITYEVFEKDPIKYAWYEQAIALALKDLYSALRRPIVVAVVGAGRGPLMTRSLMASGTTEVPILPYAIEKNPNAFVLLQRRNKTDPLWGGRVQVIKTDMRSWTGPLDTEGKPTKVDILVSELLGSFADNELSPECLDGVQHHLDPENGVSIPQSYTAWVTPIASPRIHADLLHRPSDPEKYNLPYVTMLHQFSYLSYTDRPLPPTPAGLISFEPSIQECWEFTHPLSTSVISQSSVRKRGGQLAPGLSGGDGWNEHNARSCHLTFPVGEVSRGVCHGLAGYFETVLYRSRDGSRVVELSTNPNTMDEKSKDMISWFPIFFPLKTPLYISDGAEIRLDMYRKTDDRKVWYTWQVGVWVQVNGRWQRTGVSEVHSSAENGCLM</sequence>
<evidence type="ECO:0000256" key="2">
    <source>
        <dbReference type="ARBA" id="ARBA00022679"/>
    </source>
</evidence>
<dbReference type="Pfam" id="PF05185">
    <property type="entry name" value="PRMT5"/>
    <property type="match status" value="1"/>
</dbReference>
<dbReference type="Gene3D" id="2.70.160.11">
    <property type="entry name" value="Hnrnp arginine n-methyltransferase1"/>
    <property type="match status" value="1"/>
</dbReference>
<dbReference type="EMBL" id="PTQR01000106">
    <property type="protein sequence ID" value="TKX19859.1"/>
    <property type="molecule type" value="Genomic_DNA"/>
</dbReference>
<evidence type="ECO:0000313" key="11">
    <source>
        <dbReference type="EMBL" id="TKX19859.1"/>
    </source>
</evidence>
<name>A0A4U7APK7_9PEZI</name>
<keyword evidence="1 4" id="KW-0489">Methyltransferase</keyword>
<dbReference type="PROSITE" id="PS51678">
    <property type="entry name" value="SAM_MT_PRMT"/>
    <property type="match status" value="1"/>
</dbReference>
<dbReference type="GO" id="GO:0005634">
    <property type="term" value="C:nucleus"/>
    <property type="evidence" value="ECO:0007669"/>
    <property type="project" value="TreeGrafter"/>
</dbReference>
<organism evidence="11 12">
    <name type="scientific">Elsinoe australis</name>
    <dbReference type="NCBI Taxonomy" id="40998"/>
    <lineage>
        <taxon>Eukaryota</taxon>
        <taxon>Fungi</taxon>
        <taxon>Dikarya</taxon>
        <taxon>Ascomycota</taxon>
        <taxon>Pezizomycotina</taxon>
        <taxon>Dothideomycetes</taxon>
        <taxon>Dothideomycetidae</taxon>
        <taxon>Myriangiales</taxon>
        <taxon>Elsinoaceae</taxon>
        <taxon>Elsinoe</taxon>
    </lineage>
</organism>
<evidence type="ECO:0000259" key="8">
    <source>
        <dbReference type="Pfam" id="PF05185"/>
    </source>
</evidence>
<dbReference type="Gene3D" id="3.20.20.150">
    <property type="entry name" value="Divalent-metal-dependent TIM barrel enzymes"/>
    <property type="match status" value="1"/>
</dbReference>
<dbReference type="Pfam" id="PF17286">
    <property type="entry name" value="PRMT5_C"/>
    <property type="match status" value="1"/>
</dbReference>
<dbReference type="Pfam" id="PF17285">
    <property type="entry name" value="PRMT5_TIM"/>
    <property type="match status" value="1"/>
</dbReference>
<evidence type="ECO:0000256" key="5">
    <source>
        <dbReference type="PIRSR" id="PIRSR015894-1"/>
    </source>
</evidence>
<dbReference type="SUPFAM" id="SSF53335">
    <property type="entry name" value="S-adenosyl-L-methionine-dependent methyltransferases"/>
    <property type="match status" value="1"/>
</dbReference>
<accession>A0A4U7APK7</accession>
<proteinExistence type="inferred from homology"/>
<feature type="binding site" evidence="6">
    <location>
        <position position="440"/>
    </location>
    <ligand>
        <name>S-adenosyl-L-methionine</name>
        <dbReference type="ChEBI" id="CHEBI:59789"/>
    </ligand>
</feature>
<dbReference type="InterPro" id="IPR035248">
    <property type="entry name" value="PRMT5_C"/>
</dbReference>
<feature type="domain" description="PRMT5 TIM barrel" evidence="9">
    <location>
        <begin position="39"/>
        <end position="316"/>
    </location>
</feature>
<reference evidence="11 12" key="1">
    <citation type="submission" date="2018-02" db="EMBL/GenBank/DDBJ databases">
        <title>Draft genome sequences of Elsinoe sp., causing black scab on jojoba.</title>
        <authorList>
            <person name="Stodart B."/>
            <person name="Jeffress S."/>
            <person name="Ash G."/>
            <person name="Arun Chinnappa K."/>
        </authorList>
    </citation>
    <scope>NUCLEOTIDE SEQUENCE [LARGE SCALE GENOMIC DNA]</scope>
    <source>
        <strain evidence="11 12">Hillstone_2</strain>
    </source>
</reference>
<evidence type="ECO:0000256" key="6">
    <source>
        <dbReference type="PIRSR" id="PIRSR015894-2"/>
    </source>
</evidence>
<dbReference type="GO" id="GO:0005829">
    <property type="term" value="C:cytosol"/>
    <property type="evidence" value="ECO:0007669"/>
    <property type="project" value="TreeGrafter"/>
</dbReference>
<evidence type="ECO:0000256" key="7">
    <source>
        <dbReference type="PIRSR" id="PIRSR015894-3"/>
    </source>
</evidence>
<dbReference type="InterPro" id="IPR025799">
    <property type="entry name" value="Arg_MeTrfase"/>
</dbReference>
<keyword evidence="3 4" id="KW-0949">S-adenosyl-L-methionine</keyword>
<dbReference type="PIRSF" id="PIRSF015894">
    <property type="entry name" value="Skb1_MeTrfase"/>
    <property type="match status" value="1"/>
</dbReference>
<protein>
    <recommendedName>
        <fullName evidence="4">Protein arginine N-methyltransferase</fullName>
    </recommendedName>
</protein>
<dbReference type="Proteomes" id="UP000308133">
    <property type="component" value="Unassembled WGS sequence"/>
</dbReference>
<dbReference type="InterPro" id="IPR007857">
    <property type="entry name" value="Arg_MeTrfase_PRMT5"/>
</dbReference>
<dbReference type="GO" id="GO:0006355">
    <property type="term" value="P:regulation of DNA-templated transcription"/>
    <property type="evidence" value="ECO:0007669"/>
    <property type="project" value="TreeGrafter"/>
</dbReference>
<dbReference type="InterPro" id="IPR029063">
    <property type="entry name" value="SAM-dependent_MTases_sf"/>
</dbReference>
<feature type="binding site" evidence="6">
    <location>
        <begin position="384"/>
        <end position="385"/>
    </location>
    <ligand>
        <name>S-adenosyl-L-methionine</name>
        <dbReference type="ChEBI" id="CHEBI:59789"/>
    </ligand>
</feature>
<evidence type="ECO:0000259" key="10">
    <source>
        <dbReference type="Pfam" id="PF17286"/>
    </source>
</evidence>
<dbReference type="PANTHER" id="PTHR10738">
    <property type="entry name" value="PROTEIN ARGININE N-METHYLTRANSFERASE 5"/>
    <property type="match status" value="1"/>
</dbReference>